<dbReference type="Gene3D" id="2.160.20.110">
    <property type="match status" value="1"/>
</dbReference>
<evidence type="ECO:0000313" key="2">
    <source>
        <dbReference type="EMBL" id="QIU95773.1"/>
    </source>
</evidence>
<protein>
    <submittedName>
        <fullName evidence="2">Fimbrillin family protein</fullName>
    </submittedName>
</protein>
<reference evidence="2 3" key="1">
    <citation type="submission" date="2020-03" db="EMBL/GenBank/DDBJ databases">
        <title>Genomic analysis of Bacteroides faecium CBA7301.</title>
        <authorList>
            <person name="Kim J."/>
            <person name="Roh S.W."/>
        </authorList>
    </citation>
    <scope>NUCLEOTIDE SEQUENCE [LARGE SCALE GENOMIC DNA]</scope>
    <source>
        <strain evidence="2 3">CBA7301</strain>
    </source>
</reference>
<dbReference type="Gene3D" id="2.60.40.2630">
    <property type="match status" value="1"/>
</dbReference>
<sequence>MKIHNHIIPKAIRRHSIRLWLATAITMTATLAALTGCSADNEPENPTGGDGTSVTFGATIAAREGHDNGNAPTSRAIPDGTFEEGDWILVHIDGERKVFVYRTADGGFVHDPSISSLNIDPTPPEWKSGETGKDVLAYGPTGVIMYDVNEGYVFQCAVAKDQSKDKDYEGRDYVYAAQSLDRGNPALTFRHGMTRVVVRLRPGGSLTSEEVAGASVLLGDKNIFLVADIDPQTGTLTAHVPTGGNQLQPQTVTPHRCAATPAGYAVAYEALLPPQDVSGKLFISARLSNGTELGYAAESGSMLEGGHEYIYNVTVEENRLVVTVTDSDVPWQDGILTTTIDGKEFRLIRTAEDLARFARDVNGDGVTSGSGKTDLNALQVADIDLQELAGSKDAALRALAADWVPIGNDSYTGIYCGNGYTISGLRITTNHSYNGFFGSVNSPALLTGIHLRDVQITGTIGRYTGGLAGLVRSAAVTLCSAEGAIEVTGSTDSNDAALVGGLVGYVNSCSINRCHTTVNIKVDVTLTNLVHVGGIAGWCICSYGNNILFACRADGDVSLTGTGTTTFSMPLCAGGIAGYNGSNDNRSYKIDIYACQATGDVTVTHTGTKAVNAYAGGLVGYNSVLGDLEYSYARGTATATTGGNIPGFAGAIVGYSSGTSTVRKCFGAGAGGKGTSGLEAENHNIAYNTTPLKGEIKETVADSWWGYNFSTTIYDASATPAYGISIVERVFDHSVWNNGEDLWPAPYMEWNGENK</sequence>
<dbReference type="CDD" id="cd13120">
    <property type="entry name" value="BF2867_like_N"/>
    <property type="match status" value="1"/>
</dbReference>
<dbReference type="AlphaFoldDB" id="A0A6H0KRG2"/>
<keyword evidence="3" id="KW-1185">Reference proteome</keyword>
<name>A0A6H0KRG2_9BACE</name>
<dbReference type="Proteomes" id="UP000501780">
    <property type="component" value="Chromosome"/>
</dbReference>
<organism evidence="2 3">
    <name type="scientific">Bacteroides faecium</name>
    <dbReference type="NCBI Taxonomy" id="2715212"/>
    <lineage>
        <taxon>Bacteria</taxon>
        <taxon>Pseudomonadati</taxon>
        <taxon>Bacteroidota</taxon>
        <taxon>Bacteroidia</taxon>
        <taxon>Bacteroidales</taxon>
        <taxon>Bacteroidaceae</taxon>
        <taxon>Bacteroides</taxon>
    </lineage>
</organism>
<evidence type="ECO:0000313" key="3">
    <source>
        <dbReference type="Proteomes" id="UP000501780"/>
    </source>
</evidence>
<dbReference type="InterPro" id="IPR025049">
    <property type="entry name" value="Mfa-like_1"/>
</dbReference>
<evidence type="ECO:0000256" key="1">
    <source>
        <dbReference type="SAM" id="SignalP"/>
    </source>
</evidence>
<dbReference type="RefSeq" id="WP_167964686.1">
    <property type="nucleotide sequence ID" value="NZ_CP050831.1"/>
</dbReference>
<dbReference type="CDD" id="cd13121">
    <property type="entry name" value="BF2867_like_C"/>
    <property type="match status" value="1"/>
</dbReference>
<dbReference type="KEGG" id="bfc:BacF7301_17165"/>
<feature type="chain" id="PRO_5026116145" evidence="1">
    <location>
        <begin position="33"/>
        <end position="755"/>
    </location>
</feature>
<gene>
    <name evidence="2" type="ORF">BacF7301_17165</name>
</gene>
<feature type="signal peptide" evidence="1">
    <location>
        <begin position="1"/>
        <end position="32"/>
    </location>
</feature>
<accession>A0A6H0KRG2</accession>
<dbReference type="EMBL" id="CP050831">
    <property type="protein sequence ID" value="QIU95773.1"/>
    <property type="molecule type" value="Genomic_DNA"/>
</dbReference>
<dbReference type="Pfam" id="PF13149">
    <property type="entry name" value="Mfa_like_1"/>
    <property type="match status" value="1"/>
</dbReference>
<proteinExistence type="predicted"/>
<keyword evidence="1" id="KW-0732">Signal</keyword>